<dbReference type="Pfam" id="PF00680">
    <property type="entry name" value="RdRP_1"/>
    <property type="match status" value="1"/>
</dbReference>
<proteinExistence type="predicted"/>
<dbReference type="AlphaFoldDB" id="A0A2V0R9D6"/>
<comment type="caution">
    <text evidence="3">The sequence shown here is derived from an EMBL/GenBank/DDBJ whole genome shotgun (WGS) entry which is preliminary data.</text>
</comment>
<evidence type="ECO:0000259" key="2">
    <source>
        <dbReference type="Pfam" id="PF00680"/>
    </source>
</evidence>
<reference evidence="3" key="1">
    <citation type="submission" date="2017-04" db="EMBL/GenBank/DDBJ databases">
        <title>Unveiling RNA virosphere associated with marine microorganisms.</title>
        <authorList>
            <person name="Urayama S."/>
            <person name="Takaki Y."/>
            <person name="Nishi S."/>
            <person name="Yoshida Y."/>
            <person name="Deguchi S."/>
            <person name="Takai K."/>
            <person name="Nunoura T."/>
        </authorList>
    </citation>
    <scope>NUCLEOTIDE SEQUENCE</scope>
</reference>
<organism evidence="3">
    <name type="scientific">viral metagenome</name>
    <dbReference type="NCBI Taxonomy" id="1070528"/>
    <lineage>
        <taxon>unclassified sequences</taxon>
        <taxon>metagenomes</taxon>
        <taxon>organismal metagenomes</taxon>
    </lineage>
</organism>
<evidence type="ECO:0000313" key="3">
    <source>
        <dbReference type="EMBL" id="GBH21707.1"/>
    </source>
</evidence>
<sequence length="558" mass="64270">MEIINSNNIASFQASINQDPDINSDALIGSSRTARRNRNRSRSRRKKREQLLAQHKWMDRFELPPNAVNSLLTILNGVVEGSDRPFITPIGMKHSPEVLMQGWTEIYESLDHEALTPTLIEIENQNKEKYGPRSIQKPWSERKGSVEEYFAVSELEPRLKEEIIKVAIDEGNKQNRQFRPVSRENALSHLKNQTNSGLPLMKAGKYAKQTPMDDLIAQEGMDYPCVLFTRTQEQGKTRNVWGFPFIWKLLEQEFYQVLLNHQRQLHWRAAILHPDAVDKEVTACIDKAIATGDQILSVDFSAYDASIVPDLQLAAFEYIKRLFRKEYWARIDSIAHNFGNIGIITPEGLREGPHGVPSGSTFTNEIDSIVQFIIQHLYKGIKNFNIQGDDGIYVVPSAAGLMEHFIKYGLEVNKSKSLVSDDGEGLYLQKYYHPKYRQENGVIGGIYSTYRALLRLVYQERFTQLEDSGITADDYYAIRSITIMENCKFHPYFEEFVKYMYDMDKRLGKEFDQITIDAYVRKISDSIGGRVMKNQYGDDISGIKQFEVYKLLRKLEQT</sequence>
<dbReference type="GO" id="GO:0003968">
    <property type="term" value="F:RNA-directed RNA polymerase activity"/>
    <property type="evidence" value="ECO:0007669"/>
    <property type="project" value="InterPro"/>
</dbReference>
<feature type="domain" description="RNA-directed RNA polymerase C-terminal" evidence="2">
    <location>
        <begin position="233"/>
        <end position="425"/>
    </location>
</feature>
<feature type="compositionally biased region" description="Basic residues" evidence="1">
    <location>
        <begin position="33"/>
        <end position="48"/>
    </location>
</feature>
<dbReference type="SUPFAM" id="SSF56672">
    <property type="entry name" value="DNA/RNA polymerases"/>
    <property type="match status" value="1"/>
</dbReference>
<evidence type="ECO:0000256" key="1">
    <source>
        <dbReference type="SAM" id="MobiDB-lite"/>
    </source>
</evidence>
<name>A0A2V0R9D6_9ZZZZ</name>
<dbReference type="EMBL" id="BDQA01000267">
    <property type="protein sequence ID" value="GBH21707.1"/>
    <property type="molecule type" value="Genomic_RNA"/>
</dbReference>
<dbReference type="GO" id="GO:0006351">
    <property type="term" value="P:DNA-templated transcription"/>
    <property type="evidence" value="ECO:0007669"/>
    <property type="project" value="InterPro"/>
</dbReference>
<dbReference type="InterPro" id="IPR001205">
    <property type="entry name" value="RNA-dir_pol_C"/>
</dbReference>
<dbReference type="InterPro" id="IPR043502">
    <property type="entry name" value="DNA/RNA_pol_sf"/>
</dbReference>
<accession>A0A2V0R9D6</accession>
<feature type="region of interest" description="Disordered" evidence="1">
    <location>
        <begin position="23"/>
        <end position="48"/>
    </location>
</feature>
<dbReference type="GO" id="GO:0003723">
    <property type="term" value="F:RNA binding"/>
    <property type="evidence" value="ECO:0007669"/>
    <property type="project" value="InterPro"/>
</dbReference>
<protein>
    <submittedName>
        <fullName evidence="3">RdRp</fullName>
    </submittedName>
</protein>